<dbReference type="AlphaFoldDB" id="I5CAI3"/>
<dbReference type="Proteomes" id="UP000005551">
    <property type="component" value="Unassembled WGS sequence"/>
</dbReference>
<evidence type="ECO:0000259" key="1">
    <source>
        <dbReference type="Pfam" id="PF00208"/>
    </source>
</evidence>
<dbReference type="EMBL" id="AJYA01000001">
    <property type="protein sequence ID" value="EIM78835.1"/>
    <property type="molecule type" value="Genomic_DNA"/>
</dbReference>
<feature type="domain" description="Glutamate/phenylalanine/leucine/valine/L-tryptophan dehydrogenase C-terminal" evidence="1">
    <location>
        <begin position="2"/>
        <end position="50"/>
    </location>
</feature>
<organism evidence="2 3">
    <name type="scientific">Nitritalea halalkaliphila LW7</name>
    <dbReference type="NCBI Taxonomy" id="1189621"/>
    <lineage>
        <taxon>Bacteria</taxon>
        <taxon>Pseudomonadati</taxon>
        <taxon>Bacteroidota</taxon>
        <taxon>Cytophagia</taxon>
        <taxon>Cytophagales</taxon>
        <taxon>Cyclobacteriaceae</taxon>
        <taxon>Nitritalea</taxon>
    </lineage>
</organism>
<evidence type="ECO:0000313" key="3">
    <source>
        <dbReference type="Proteomes" id="UP000005551"/>
    </source>
</evidence>
<proteinExistence type="predicted"/>
<gene>
    <name evidence="2" type="ORF">A3SI_00045</name>
</gene>
<protein>
    <submittedName>
        <fullName evidence="2">Glu/Leu/Phe/Val dehydrogenase</fullName>
    </submittedName>
</protein>
<sequence>MDQRLRAIMRHIHDVCLETIRTYNLPAASYHDAANIAGFERVAVASGKQGI</sequence>
<accession>I5CAI3</accession>
<dbReference type="STRING" id="1189621.A3SI_00045"/>
<dbReference type="Pfam" id="PF00208">
    <property type="entry name" value="ELFV_dehydrog"/>
    <property type="match status" value="1"/>
</dbReference>
<dbReference type="PATRIC" id="fig|1189621.3.peg.11"/>
<name>I5CAI3_9BACT</name>
<dbReference type="GO" id="GO:0006520">
    <property type="term" value="P:amino acid metabolic process"/>
    <property type="evidence" value="ECO:0007669"/>
    <property type="project" value="InterPro"/>
</dbReference>
<reference evidence="2 3" key="1">
    <citation type="submission" date="2012-05" db="EMBL/GenBank/DDBJ databases">
        <title>Genome sequence of Nitritalea halalkaliphila LW7.</title>
        <authorList>
            <person name="Jangir P.K."/>
            <person name="Singh A."/>
            <person name="Shivaji S."/>
            <person name="Sharma R."/>
        </authorList>
    </citation>
    <scope>NUCLEOTIDE SEQUENCE [LARGE SCALE GENOMIC DNA]</scope>
    <source>
        <strain evidence="2 3">LW7</strain>
    </source>
</reference>
<comment type="caution">
    <text evidence="2">The sequence shown here is derived from an EMBL/GenBank/DDBJ whole genome shotgun (WGS) entry which is preliminary data.</text>
</comment>
<keyword evidence="3" id="KW-1185">Reference proteome</keyword>
<dbReference type="Gene3D" id="1.10.285.10">
    <property type="entry name" value="Glutamate Dehydrogenase, chain A, domain 3"/>
    <property type="match status" value="1"/>
</dbReference>
<evidence type="ECO:0000313" key="2">
    <source>
        <dbReference type="EMBL" id="EIM78835.1"/>
    </source>
</evidence>
<dbReference type="InterPro" id="IPR006096">
    <property type="entry name" value="Glu/Leu/Phe/Val/Trp_DH_C"/>
</dbReference>
<dbReference type="GO" id="GO:0016491">
    <property type="term" value="F:oxidoreductase activity"/>
    <property type="evidence" value="ECO:0007669"/>
    <property type="project" value="InterPro"/>
</dbReference>